<dbReference type="Pfam" id="PF02073">
    <property type="entry name" value="Peptidase_M29"/>
    <property type="match status" value="1"/>
</dbReference>
<organism evidence="10 11">
    <name type="scientific">Candidatus Borkfalkia excrementigallinarum</name>
    <dbReference type="NCBI Taxonomy" id="2838506"/>
    <lineage>
        <taxon>Bacteria</taxon>
        <taxon>Bacillati</taxon>
        <taxon>Bacillota</taxon>
        <taxon>Clostridia</taxon>
        <taxon>Christensenellales</taxon>
        <taxon>Christensenellaceae</taxon>
        <taxon>Candidatus Borkfalkia</taxon>
    </lineage>
</organism>
<evidence type="ECO:0000256" key="9">
    <source>
        <dbReference type="ARBA" id="ARBA00023049"/>
    </source>
</evidence>
<gene>
    <name evidence="10" type="ORF">H9729_02780</name>
</gene>
<accession>A0A9D1ZUB9</accession>
<dbReference type="GO" id="GO:0006508">
    <property type="term" value="P:proteolysis"/>
    <property type="evidence" value="ECO:0007669"/>
    <property type="project" value="UniProtKB-KW"/>
</dbReference>
<protein>
    <submittedName>
        <fullName evidence="10">Aminopeptidase</fullName>
    </submittedName>
</protein>
<comment type="similarity">
    <text evidence="4">Belongs to the peptidase M29 family.</text>
</comment>
<evidence type="ECO:0000256" key="7">
    <source>
        <dbReference type="ARBA" id="ARBA00022723"/>
    </source>
</evidence>
<evidence type="ECO:0000256" key="2">
    <source>
        <dbReference type="ARBA" id="ARBA00001946"/>
    </source>
</evidence>
<evidence type="ECO:0000313" key="11">
    <source>
        <dbReference type="Proteomes" id="UP000886750"/>
    </source>
</evidence>
<evidence type="ECO:0000256" key="5">
    <source>
        <dbReference type="ARBA" id="ARBA00022438"/>
    </source>
</evidence>
<evidence type="ECO:0000256" key="1">
    <source>
        <dbReference type="ARBA" id="ARBA00001941"/>
    </source>
</evidence>
<dbReference type="PANTHER" id="PTHR34448:SF3">
    <property type="entry name" value="AMINOPEPTIDASE AMPS"/>
    <property type="match status" value="1"/>
</dbReference>
<keyword evidence="6" id="KW-0645">Protease</keyword>
<dbReference type="Proteomes" id="UP000886750">
    <property type="component" value="Unassembled WGS sequence"/>
</dbReference>
<evidence type="ECO:0000256" key="3">
    <source>
        <dbReference type="ARBA" id="ARBA00001947"/>
    </source>
</evidence>
<dbReference type="GO" id="GO:0008237">
    <property type="term" value="F:metallopeptidase activity"/>
    <property type="evidence" value="ECO:0007669"/>
    <property type="project" value="UniProtKB-KW"/>
</dbReference>
<reference evidence="10" key="2">
    <citation type="submission" date="2021-04" db="EMBL/GenBank/DDBJ databases">
        <authorList>
            <person name="Gilroy R."/>
        </authorList>
    </citation>
    <scope>NUCLEOTIDE SEQUENCE</scope>
    <source>
        <strain evidence="10">1345</strain>
    </source>
</reference>
<keyword evidence="8" id="KW-0378">Hydrolase</keyword>
<dbReference type="GO" id="GO:0004177">
    <property type="term" value="F:aminopeptidase activity"/>
    <property type="evidence" value="ECO:0007669"/>
    <property type="project" value="UniProtKB-KW"/>
</dbReference>
<evidence type="ECO:0000256" key="4">
    <source>
        <dbReference type="ARBA" id="ARBA00008236"/>
    </source>
</evidence>
<evidence type="ECO:0000313" key="10">
    <source>
        <dbReference type="EMBL" id="HIY96591.1"/>
    </source>
</evidence>
<keyword evidence="7" id="KW-0479">Metal-binding</keyword>
<evidence type="ECO:0000256" key="8">
    <source>
        <dbReference type="ARBA" id="ARBA00022801"/>
    </source>
</evidence>
<dbReference type="PRINTS" id="PR00919">
    <property type="entry name" value="THERMOPTASE"/>
</dbReference>
<dbReference type="EMBL" id="DXCQ01000027">
    <property type="protein sequence ID" value="HIY96591.1"/>
    <property type="molecule type" value="Genomic_DNA"/>
</dbReference>
<proteinExistence type="inferred from homology"/>
<comment type="cofactor">
    <cofactor evidence="3">
        <name>Zn(2+)</name>
        <dbReference type="ChEBI" id="CHEBI:29105"/>
    </cofactor>
</comment>
<keyword evidence="5 10" id="KW-0031">Aminopeptidase</keyword>
<dbReference type="SUPFAM" id="SSF144052">
    <property type="entry name" value="Thermophilic metalloprotease-like"/>
    <property type="match status" value="1"/>
</dbReference>
<comment type="cofactor">
    <cofactor evidence="2">
        <name>Mg(2+)</name>
        <dbReference type="ChEBI" id="CHEBI:18420"/>
    </cofactor>
</comment>
<comment type="caution">
    <text evidence="10">The sequence shown here is derived from an EMBL/GenBank/DDBJ whole genome shotgun (WGS) entry which is preliminary data.</text>
</comment>
<dbReference type="PANTHER" id="PTHR34448">
    <property type="entry name" value="AMINOPEPTIDASE"/>
    <property type="match status" value="1"/>
</dbReference>
<name>A0A9D1ZUB9_9FIRM</name>
<dbReference type="InterPro" id="IPR052170">
    <property type="entry name" value="M29_Exopeptidase"/>
</dbReference>
<dbReference type="AlphaFoldDB" id="A0A9D1ZUB9"/>
<comment type="cofactor">
    <cofactor evidence="1">
        <name>Co(2+)</name>
        <dbReference type="ChEBI" id="CHEBI:48828"/>
    </cofactor>
</comment>
<dbReference type="InterPro" id="IPR035097">
    <property type="entry name" value="M29_N-terminal"/>
</dbReference>
<dbReference type="InterPro" id="IPR000787">
    <property type="entry name" value="Peptidase_M29"/>
</dbReference>
<dbReference type="Gene3D" id="3.40.1830.10">
    <property type="entry name" value="Thermophilic metalloprotease (M29)"/>
    <property type="match status" value="1"/>
</dbReference>
<dbReference type="GO" id="GO:0046872">
    <property type="term" value="F:metal ion binding"/>
    <property type="evidence" value="ECO:0007669"/>
    <property type="project" value="UniProtKB-KW"/>
</dbReference>
<reference evidence="10" key="1">
    <citation type="journal article" date="2021" name="PeerJ">
        <title>Extensive microbial diversity within the chicken gut microbiome revealed by metagenomics and culture.</title>
        <authorList>
            <person name="Gilroy R."/>
            <person name="Ravi A."/>
            <person name="Getino M."/>
            <person name="Pursley I."/>
            <person name="Horton D.L."/>
            <person name="Alikhan N.F."/>
            <person name="Baker D."/>
            <person name="Gharbi K."/>
            <person name="Hall N."/>
            <person name="Watson M."/>
            <person name="Adriaenssens E.M."/>
            <person name="Foster-Nyarko E."/>
            <person name="Jarju S."/>
            <person name="Secka A."/>
            <person name="Antonio M."/>
            <person name="Oren A."/>
            <person name="Chaudhuri R.R."/>
            <person name="La Ragione R."/>
            <person name="Hildebrand F."/>
            <person name="Pallen M.J."/>
        </authorList>
    </citation>
    <scope>NUCLEOTIDE SEQUENCE</scope>
    <source>
        <strain evidence="10">1345</strain>
    </source>
</reference>
<keyword evidence="9" id="KW-0482">Metalloprotease</keyword>
<sequence>MQKTVLMNYAKLLARVGLNVQKGQEVIISAELDQPEFVALVAEECYRAGAAKVRVEWSHQPLDRISALYRSEEVMSEVLPWQEEKLREQTKTLPARLYLLSDDPDGMNGVDEEKCARARQARSKFIKPYRDAIENRYQWCIAAVAGRNWAKKVFPKAASGSAAEEKLWEAILRCSRSYEGNPLANWQEHNRRLAARCEYLNGLGLVSLEYKSSNGTDLKVGLLEDALFMGGGETSLSGVYFNPNIPSEEVYTTPARGRAEGVVYSTKPLSYEGRLIRNFSVRFEGGRAVEVHAASGEAALKKMISMDEGAAYLGECALVPYDSPVSRGKTLFYNTLFDENASCHLALGRGFTNCIRGYENYADEQLKAMGVNDSMLHVDFMIGNDDMNIVGVAKDGRRVQIFEDGNWAFEV</sequence>
<evidence type="ECO:0000256" key="6">
    <source>
        <dbReference type="ARBA" id="ARBA00022670"/>
    </source>
</evidence>